<comment type="caution">
    <text evidence="1">The sequence shown here is derived from an EMBL/GenBank/DDBJ whole genome shotgun (WGS) entry which is preliminary data.</text>
</comment>
<reference evidence="2" key="1">
    <citation type="journal article" date="2015" name="Nat. Genet.">
        <title>The genome and transcriptome of the zoonotic hookworm Ancylostoma ceylanicum identify infection-specific gene families.</title>
        <authorList>
            <person name="Schwarz E.M."/>
            <person name="Hu Y."/>
            <person name="Antoshechkin I."/>
            <person name="Miller M.M."/>
            <person name="Sternberg P.W."/>
            <person name="Aroian R.V."/>
        </authorList>
    </citation>
    <scope>NUCLEOTIDE SEQUENCE</scope>
    <source>
        <strain evidence="2">HY135</strain>
    </source>
</reference>
<proteinExistence type="predicted"/>
<accession>A0A016SDI9</accession>
<evidence type="ECO:0000313" key="1">
    <source>
        <dbReference type="EMBL" id="EYB88753.1"/>
    </source>
</evidence>
<name>A0A016SDI9_9BILA</name>
<evidence type="ECO:0000313" key="2">
    <source>
        <dbReference type="Proteomes" id="UP000024635"/>
    </source>
</evidence>
<dbReference type="Proteomes" id="UP000024635">
    <property type="component" value="Unassembled WGS sequence"/>
</dbReference>
<keyword evidence="2" id="KW-1185">Reference proteome</keyword>
<protein>
    <submittedName>
        <fullName evidence="1">Uncharacterized protein</fullName>
    </submittedName>
</protein>
<gene>
    <name evidence="1" type="primary">Acey_s0242.g3435</name>
    <name evidence="1" type="ORF">Y032_0242g3435</name>
</gene>
<organism evidence="1 2">
    <name type="scientific">Ancylostoma ceylanicum</name>
    <dbReference type="NCBI Taxonomy" id="53326"/>
    <lineage>
        <taxon>Eukaryota</taxon>
        <taxon>Metazoa</taxon>
        <taxon>Ecdysozoa</taxon>
        <taxon>Nematoda</taxon>
        <taxon>Chromadorea</taxon>
        <taxon>Rhabditida</taxon>
        <taxon>Rhabditina</taxon>
        <taxon>Rhabditomorpha</taxon>
        <taxon>Strongyloidea</taxon>
        <taxon>Ancylostomatidae</taxon>
        <taxon>Ancylostomatinae</taxon>
        <taxon>Ancylostoma</taxon>
    </lineage>
</organism>
<dbReference type="EMBL" id="JARK01001578">
    <property type="protein sequence ID" value="EYB88753.1"/>
    <property type="molecule type" value="Genomic_DNA"/>
</dbReference>
<dbReference type="AlphaFoldDB" id="A0A016SDI9"/>
<sequence length="83" mass="8938">MAQLATHGPGPSRAGIRLLVSTTPVDAIDSACYEWSNLMYHVVYGILYSVVASGSKGLASVLQMQPLYLNSSSYMRTVLKVSD</sequence>